<dbReference type="InterPro" id="IPR015943">
    <property type="entry name" value="WD40/YVTN_repeat-like_dom_sf"/>
</dbReference>
<reference evidence="12" key="1">
    <citation type="submission" date="2022-12" db="EMBL/GenBank/DDBJ databases">
        <title>Genome assemblies of Blomia tropicalis.</title>
        <authorList>
            <person name="Cui Y."/>
        </authorList>
    </citation>
    <scope>NUCLEOTIDE SEQUENCE</scope>
    <source>
        <tissue evidence="12">Adult mites</tissue>
    </source>
</reference>
<sequence>MSAIRRDAFKFYKQASRKIVDWKAINPSKTKNEQDFLKQTIRSELESLKAMQTDQERAERLRKISNWFDTCIHYQIPYPHQIKDRDGTPTTIYDLVFSPDGNCFMVAADTKIYVYNINNGTLVQTLKGHKDVVLCLSFSYDGKRFASGSGDKQVIIWTSKMEGILKYSHNDSVRCLQYNPKSHQLLSCTQSDFGLWSPEQKSVTKTKVTNQINCCAWNEDGNLFALGFNSGVVSLRLKSGDEKLRIDRNGSVWGCIFFRYKDNSELLAVVDWSKALSFHDMNGSQIHNDRNLNFDPLFINSFHGGQFFLIGGSNKKVLIYTLEGAILDTVTEQKSWIWSCKAYRNRLAIGCHDGSLSVYDITLMTVHSLYKERYACRDSMTDVLIQHLNTGEKVRIKCRDLIRKIAIYEKTLAIQLSERVILYELHDQNDPNDMNYKVKEKINVKIECSLLVLCSKNLILCQEKRLQSLSFAGQLEREWNFPSQIRYIKTIGGVPRQEGLLIGLKNGQIQSIFINNMFQIEILKLPHSIRCIDLNTKHQKIAVIDERNKCSVYELSSKKQLFEESNITSIAWNDSYDDLLCMAGPALAAYRLACLNVTYEDWQTLANLAMNKSNLDVARKCLIRLGDWSYLDLIDAHLQTYGTNEADHQHFLAQYYSYRGLFSEAAKLYKKMKMEQSAIEMFYDLQMYEQANDYNVQNVQIELRTERSGLDQMETTPPATTNKWQTGNVDDIQTMCQLYISNEEYDKALQLISNSSSESLLNFVSRLDKGETKLLSLIAEHLIENNRDYYHAIEVYRKMGDYKNLVQALIKADQWDEAFKIANDFPQLRKDVYHPYAIWLAENERFVEAQQAFYEAGETNESYNVLNQLLLNSINENRFNDGAYYSWLLANYFSHLAGHNSVNGDKIDSTLISADDDNDDDESGEDNGDKAERLYKQADIYYAYYPVYKYIEEPFTSIFVDILFNSALFLFHFLDDDFPVGVSKVNILFAITKLGKSLGHYKLVRIAYKRLQSLRISSQFEDLVETGCIEIRTKPFIDAEDLASFCYRCSATNSLFNSKQNKCVNCQQPFNQSFYSFGSTIVGQECVSNCRQLIIIAIVVIINDSDEYPQPQLEDNIKLDGND</sequence>
<evidence type="ECO:0000256" key="4">
    <source>
        <dbReference type="ARBA" id="ARBA00022737"/>
    </source>
</evidence>
<dbReference type="InterPro" id="IPR056153">
    <property type="entry name" value="Beta-prop_IFT122_1st"/>
</dbReference>
<evidence type="ECO:0000256" key="1">
    <source>
        <dbReference type="ARBA" id="ARBA00004138"/>
    </source>
</evidence>
<dbReference type="InterPro" id="IPR056838">
    <property type="entry name" value="Zn_ribbon_IFT122"/>
</dbReference>
<dbReference type="GO" id="GO:0035721">
    <property type="term" value="P:intraciliary retrograde transport"/>
    <property type="evidence" value="ECO:0007669"/>
    <property type="project" value="TreeGrafter"/>
</dbReference>
<accession>A0A9Q0M979</accession>
<comment type="subcellular location">
    <subcellularLocation>
        <location evidence="1">Cell projection</location>
        <location evidence="1">Cilium</location>
    </subcellularLocation>
</comment>
<dbReference type="SUPFAM" id="SSF50978">
    <property type="entry name" value="WD40 repeat-like"/>
    <property type="match status" value="2"/>
</dbReference>
<evidence type="ECO:0000259" key="10">
    <source>
        <dbReference type="Pfam" id="PF25144"/>
    </source>
</evidence>
<feature type="domain" description="Intraflagellar transport protein 122 homolog TPR" evidence="11">
    <location>
        <begin position="589"/>
        <end position="986"/>
    </location>
</feature>
<evidence type="ECO:0000256" key="2">
    <source>
        <dbReference type="ARBA" id="ARBA00019442"/>
    </source>
</evidence>
<dbReference type="GO" id="GO:0030991">
    <property type="term" value="C:intraciliary transport particle A"/>
    <property type="evidence" value="ECO:0007669"/>
    <property type="project" value="TreeGrafter"/>
</dbReference>
<evidence type="ECO:0000259" key="9">
    <source>
        <dbReference type="Pfam" id="PF23381"/>
    </source>
</evidence>
<dbReference type="Pfam" id="PF23381">
    <property type="entry name" value="Beta-prop_IFT122_1st"/>
    <property type="match status" value="2"/>
</dbReference>
<feature type="repeat" description="WD" evidence="7">
    <location>
        <begin position="126"/>
        <end position="157"/>
    </location>
</feature>
<evidence type="ECO:0000256" key="3">
    <source>
        <dbReference type="ARBA" id="ARBA00022574"/>
    </source>
</evidence>
<dbReference type="InterPro" id="IPR036322">
    <property type="entry name" value="WD40_repeat_dom_sf"/>
</dbReference>
<protein>
    <recommendedName>
        <fullName evidence="2">Intraflagellar transport protein 122 homolog</fullName>
    </recommendedName>
</protein>
<gene>
    <name evidence="12" type="ORF">RDWZM_000231</name>
</gene>
<dbReference type="PANTHER" id="PTHR12764">
    <property type="entry name" value="WD REPEAT DOMAIN-RELATED"/>
    <property type="match status" value="1"/>
</dbReference>
<dbReference type="Gene3D" id="2.130.10.10">
    <property type="entry name" value="YVTN repeat-like/Quinoprotein amine dehydrogenase"/>
    <property type="match status" value="2"/>
</dbReference>
<dbReference type="PANTHER" id="PTHR12764:SF4">
    <property type="entry name" value="INTRAFLAGELLAR TRANSPORT PROTEIN 122 HOMOLOG"/>
    <property type="match status" value="1"/>
</dbReference>
<dbReference type="PROSITE" id="PS50294">
    <property type="entry name" value="WD_REPEATS_REGION"/>
    <property type="match status" value="1"/>
</dbReference>
<feature type="domain" description="IFT122 first beta-propeller" evidence="9">
    <location>
        <begin position="262"/>
        <end position="361"/>
    </location>
</feature>
<dbReference type="InterPro" id="IPR001680">
    <property type="entry name" value="WD40_rpt"/>
</dbReference>
<dbReference type="InterPro" id="IPR039857">
    <property type="entry name" value="Ift122/121"/>
</dbReference>
<evidence type="ECO:0000259" key="11">
    <source>
        <dbReference type="Pfam" id="PF25295"/>
    </source>
</evidence>
<dbReference type="GO" id="GO:1905515">
    <property type="term" value="P:non-motile cilium assembly"/>
    <property type="evidence" value="ECO:0007669"/>
    <property type="project" value="TreeGrafter"/>
</dbReference>
<dbReference type="GO" id="GO:0061512">
    <property type="term" value="P:protein localization to cilium"/>
    <property type="evidence" value="ECO:0007669"/>
    <property type="project" value="TreeGrafter"/>
</dbReference>
<evidence type="ECO:0000256" key="6">
    <source>
        <dbReference type="ARBA" id="ARBA00023273"/>
    </source>
</evidence>
<feature type="domain" description="IFT122 second beta-propeller" evidence="8">
    <location>
        <begin position="367"/>
        <end position="587"/>
    </location>
</feature>
<feature type="domain" description="IFT122 first beta-propeller" evidence="9">
    <location>
        <begin position="85"/>
        <end position="256"/>
    </location>
</feature>
<dbReference type="Gene3D" id="1.25.40.470">
    <property type="match status" value="2"/>
</dbReference>
<dbReference type="OMA" id="GDSFDTW"/>
<dbReference type="EMBL" id="JAPWDV010000001">
    <property type="protein sequence ID" value="KAJ6221686.1"/>
    <property type="molecule type" value="Genomic_DNA"/>
</dbReference>
<dbReference type="PROSITE" id="PS50082">
    <property type="entry name" value="WD_REPEATS_2"/>
    <property type="match status" value="1"/>
</dbReference>
<proteinExistence type="predicted"/>
<dbReference type="AlphaFoldDB" id="A0A9Q0M979"/>
<evidence type="ECO:0000256" key="5">
    <source>
        <dbReference type="ARBA" id="ARBA00023069"/>
    </source>
</evidence>
<dbReference type="Proteomes" id="UP001142055">
    <property type="component" value="Chromosome 1"/>
</dbReference>
<keyword evidence="6" id="KW-0966">Cell projection</keyword>
<dbReference type="GO" id="GO:0097730">
    <property type="term" value="C:non-motile cilium"/>
    <property type="evidence" value="ECO:0007669"/>
    <property type="project" value="TreeGrafter"/>
</dbReference>
<dbReference type="Pfam" id="PF25295">
    <property type="entry name" value="TPR_IFT122"/>
    <property type="match status" value="1"/>
</dbReference>
<keyword evidence="3 7" id="KW-0853">WD repeat</keyword>
<dbReference type="Pfam" id="PF25144">
    <property type="entry name" value="Zn_ribbon_IFT122"/>
    <property type="match status" value="1"/>
</dbReference>
<evidence type="ECO:0000259" key="8">
    <source>
        <dbReference type="Pfam" id="PF23377"/>
    </source>
</evidence>
<dbReference type="InterPro" id="IPR056152">
    <property type="entry name" value="Beta-prop_IFT122_2nd"/>
</dbReference>
<comment type="caution">
    <text evidence="12">The sequence shown here is derived from an EMBL/GenBank/DDBJ whole genome shotgun (WGS) entry which is preliminary data.</text>
</comment>
<dbReference type="Pfam" id="PF23377">
    <property type="entry name" value="Beta-prop_IFT122_2nd"/>
    <property type="match status" value="1"/>
</dbReference>
<organism evidence="12 13">
    <name type="scientific">Blomia tropicalis</name>
    <name type="common">Mite</name>
    <dbReference type="NCBI Taxonomy" id="40697"/>
    <lineage>
        <taxon>Eukaryota</taxon>
        <taxon>Metazoa</taxon>
        <taxon>Ecdysozoa</taxon>
        <taxon>Arthropoda</taxon>
        <taxon>Chelicerata</taxon>
        <taxon>Arachnida</taxon>
        <taxon>Acari</taxon>
        <taxon>Acariformes</taxon>
        <taxon>Sarcoptiformes</taxon>
        <taxon>Astigmata</taxon>
        <taxon>Glycyphagoidea</taxon>
        <taxon>Echimyopodidae</taxon>
        <taxon>Blomia</taxon>
    </lineage>
</organism>
<evidence type="ECO:0000313" key="12">
    <source>
        <dbReference type="EMBL" id="KAJ6221686.1"/>
    </source>
</evidence>
<name>A0A9Q0M979_BLOTA</name>
<feature type="domain" description="IFT122 zinc ribbon" evidence="10">
    <location>
        <begin position="1040"/>
        <end position="1077"/>
    </location>
</feature>
<keyword evidence="4" id="KW-0677">Repeat</keyword>
<evidence type="ECO:0000313" key="13">
    <source>
        <dbReference type="Proteomes" id="UP001142055"/>
    </source>
</evidence>
<dbReference type="SMART" id="SM00320">
    <property type="entry name" value="WD40"/>
    <property type="match status" value="6"/>
</dbReference>
<keyword evidence="13" id="KW-1185">Reference proteome</keyword>
<evidence type="ECO:0000256" key="7">
    <source>
        <dbReference type="PROSITE-ProRule" id="PRU00221"/>
    </source>
</evidence>
<dbReference type="InterPro" id="IPR057411">
    <property type="entry name" value="TPR_IFT122"/>
</dbReference>
<keyword evidence="5" id="KW-0969">Cilium</keyword>